<gene>
    <name evidence="1" type="ORF">P0Y50_04355</name>
</gene>
<dbReference type="InterPro" id="IPR012550">
    <property type="entry name" value="DUF1706"/>
</dbReference>
<sequence>MGVPQDRQALLDAVRRTYAALRADLSGVPASLAALPELEGHVAGTLISVDDLIAYLVGWNRTVLKWHEREAAGRPIDYPDTGFKGNELGRLAQRFYADLAGAPHDARLAMLDDAYRAIMVLIESHDDHSLYGLPWYGTWTRGRMIQFNTSSPYANARKRLRPWMKQHGLTTARAVRASRIDANPVRIGG</sequence>
<reference evidence="1" key="1">
    <citation type="submission" date="2023-03" db="EMBL/GenBank/DDBJ databases">
        <title>Andean soil-derived lignocellulolytic bacterial consortium as a source of novel taxa and putative plastic-active enzymes.</title>
        <authorList>
            <person name="Diaz-Garcia L."/>
            <person name="Chuvochina M."/>
            <person name="Feuerriegel G."/>
            <person name="Bunk B."/>
            <person name="Sproer C."/>
            <person name="Streit W.R."/>
            <person name="Rodriguez L.M."/>
            <person name="Overmann J."/>
            <person name="Jimenez D.J."/>
        </authorList>
    </citation>
    <scope>NUCLEOTIDE SEQUENCE</scope>
    <source>
        <strain evidence="1">MAG 833</strain>
    </source>
</reference>
<organism evidence="1 2">
    <name type="scientific">Candidatus Brevundimonas colombiensis</name>
    <dbReference type="NCBI Taxonomy" id="3121376"/>
    <lineage>
        <taxon>Bacteria</taxon>
        <taxon>Pseudomonadati</taxon>
        <taxon>Pseudomonadota</taxon>
        <taxon>Alphaproteobacteria</taxon>
        <taxon>Caulobacterales</taxon>
        <taxon>Caulobacteraceae</taxon>
        <taxon>Brevundimonas</taxon>
    </lineage>
</organism>
<dbReference type="AlphaFoldDB" id="A0AAJ5X4D6"/>
<dbReference type="Gene3D" id="1.20.120.450">
    <property type="entry name" value="dinb family like domain"/>
    <property type="match status" value="1"/>
</dbReference>
<evidence type="ECO:0000313" key="1">
    <source>
        <dbReference type="EMBL" id="WEK40847.1"/>
    </source>
</evidence>
<proteinExistence type="predicted"/>
<accession>A0AAJ5X4D6</accession>
<dbReference type="Pfam" id="PF08020">
    <property type="entry name" value="DUF1706"/>
    <property type="match status" value="1"/>
</dbReference>
<evidence type="ECO:0000313" key="2">
    <source>
        <dbReference type="Proteomes" id="UP001213664"/>
    </source>
</evidence>
<dbReference type="PANTHER" id="PTHR40658">
    <property type="match status" value="1"/>
</dbReference>
<protein>
    <submittedName>
        <fullName evidence="1">ClbS/DfsB family four-helix bundle protein</fullName>
    </submittedName>
</protein>
<name>A0AAJ5X4D6_9CAUL</name>
<dbReference type="PANTHER" id="PTHR40658:SF3">
    <property type="entry name" value="CLBS_DFSB FAMILY FOUR-HELIX BUNDLE PROTEIN"/>
    <property type="match status" value="1"/>
</dbReference>
<dbReference type="Proteomes" id="UP001213664">
    <property type="component" value="Chromosome"/>
</dbReference>
<dbReference type="InterPro" id="IPR034660">
    <property type="entry name" value="DinB/YfiT-like"/>
</dbReference>
<dbReference type="EMBL" id="CP119326">
    <property type="protein sequence ID" value="WEK40847.1"/>
    <property type="molecule type" value="Genomic_DNA"/>
</dbReference>